<keyword evidence="2 6" id="KW-0597">Phosphoprotein</keyword>
<keyword evidence="3 6" id="KW-0285">Flavoprotein</keyword>
<keyword evidence="5 6" id="KW-0249">Electron transport</keyword>
<evidence type="ECO:0000256" key="3">
    <source>
        <dbReference type="ARBA" id="ARBA00022630"/>
    </source>
</evidence>
<dbReference type="SMART" id="SM00900">
    <property type="entry name" value="FMN_bind"/>
    <property type="match status" value="1"/>
</dbReference>
<keyword evidence="6" id="KW-1003">Cell membrane</keyword>
<evidence type="ECO:0000313" key="10">
    <source>
        <dbReference type="Proteomes" id="UP000229757"/>
    </source>
</evidence>
<proteinExistence type="inferred from homology"/>
<dbReference type="GO" id="GO:0009055">
    <property type="term" value="F:electron transfer activity"/>
    <property type="evidence" value="ECO:0007669"/>
    <property type="project" value="InterPro"/>
</dbReference>
<reference evidence="9 10" key="1">
    <citation type="journal article" date="2017" name="Environ. Microbiol.">
        <title>Genomic and physiological analyses of 'Reinekea forsetii' reveal a versatile opportunistic lifestyle during spring algae blooms.</title>
        <authorList>
            <person name="Avci B."/>
            <person name="Hahnke R.L."/>
            <person name="Chafee M."/>
            <person name="Fischer T."/>
            <person name="Gruber-Vodicka H."/>
            <person name="Tegetmeyer H.E."/>
            <person name="Harder J."/>
            <person name="Fuchs B.M."/>
            <person name="Amann R.I."/>
            <person name="Teeling H."/>
        </authorList>
    </citation>
    <scope>NUCLEOTIDE SEQUENCE [LARGE SCALE GENOMIC DNA]</scope>
    <source>
        <strain evidence="9 10">Hel1_31_D35</strain>
    </source>
</reference>
<name>A0A2K8KP74_9GAMM</name>
<dbReference type="Proteomes" id="UP000229757">
    <property type="component" value="Chromosome"/>
</dbReference>
<comment type="similarity">
    <text evidence="6">Belongs to the RnfG family.</text>
</comment>
<dbReference type="GO" id="GO:0005886">
    <property type="term" value="C:plasma membrane"/>
    <property type="evidence" value="ECO:0007669"/>
    <property type="project" value="UniProtKB-SubCell"/>
</dbReference>
<dbReference type="PANTHER" id="PTHR36118">
    <property type="entry name" value="ION-TRANSLOCATING OXIDOREDUCTASE COMPLEX SUBUNIT G"/>
    <property type="match status" value="1"/>
</dbReference>
<comment type="function">
    <text evidence="6">Part of a membrane-bound complex that couples electron transfer with translocation of ions across the membrane.</text>
</comment>
<evidence type="ECO:0000259" key="8">
    <source>
        <dbReference type="SMART" id="SM00900"/>
    </source>
</evidence>
<keyword evidence="10" id="KW-1185">Reference proteome</keyword>
<evidence type="ECO:0000256" key="2">
    <source>
        <dbReference type="ARBA" id="ARBA00022553"/>
    </source>
</evidence>
<keyword evidence="6 7" id="KW-1133">Transmembrane helix</keyword>
<evidence type="ECO:0000256" key="4">
    <source>
        <dbReference type="ARBA" id="ARBA00022643"/>
    </source>
</evidence>
<keyword evidence="6" id="KW-0997">Cell inner membrane</keyword>
<dbReference type="InterPro" id="IPR007329">
    <property type="entry name" value="FMN-bd"/>
</dbReference>
<dbReference type="InterPro" id="IPR010209">
    <property type="entry name" value="Ion_transpt_RnfG/RsxG"/>
</dbReference>
<dbReference type="EC" id="7.-.-.-" evidence="6"/>
<dbReference type="GO" id="GO:0022900">
    <property type="term" value="P:electron transport chain"/>
    <property type="evidence" value="ECO:0007669"/>
    <property type="project" value="UniProtKB-UniRule"/>
</dbReference>
<feature type="transmembrane region" description="Helical" evidence="7">
    <location>
        <begin position="18"/>
        <end position="38"/>
    </location>
</feature>
<protein>
    <recommendedName>
        <fullName evidence="6">Ion-translocating oxidoreductase complex subunit G</fullName>
        <ecNumber evidence="6">7.-.-.-</ecNumber>
    </recommendedName>
    <alternativeName>
        <fullName evidence="6">Rnf electron transport complex subunit G</fullName>
    </alternativeName>
</protein>
<comment type="subcellular location">
    <subcellularLocation>
        <location evidence="6">Cell inner membrane</location>
        <topology evidence="6">Single-pass membrane protein</topology>
    </subcellularLocation>
</comment>
<dbReference type="GO" id="GO:0010181">
    <property type="term" value="F:FMN binding"/>
    <property type="evidence" value="ECO:0007669"/>
    <property type="project" value="InterPro"/>
</dbReference>
<keyword evidence="6 7" id="KW-0472">Membrane</keyword>
<feature type="domain" description="FMN-binding" evidence="8">
    <location>
        <begin position="116"/>
        <end position="208"/>
    </location>
</feature>
<dbReference type="KEGG" id="rfo:REIFOR_01429"/>
<dbReference type="EMBL" id="CP011797">
    <property type="protein sequence ID" value="ATX76575.1"/>
    <property type="molecule type" value="Genomic_DNA"/>
</dbReference>
<sequence>MTEPNSPTTLSQSIRRSAIGLAIFACFTAGLISVTNFFTQDTIQTNERAYEARQLLSLLPDGYAAEALLNSARSLDQIEATDLTLLHIAGDELYYRAINDQGQVDAILLPLVAPEGYSEAIRLIVGISPTGTIIGARVTRHRETPGLGDQVELQKSNWILQFNGRSLAKPLPAAWQVKKDGGQFDQLTGATITPRAIVTALRQGLEFFELNKTRLLADALLEPTL</sequence>
<feature type="modified residue" description="FMN phosphoryl threonine" evidence="6">
    <location>
        <position position="191"/>
    </location>
</feature>
<dbReference type="AlphaFoldDB" id="A0A2K8KP74"/>
<keyword evidence="6" id="KW-1278">Translocase</keyword>
<comment type="cofactor">
    <cofactor evidence="6">
        <name>FMN</name>
        <dbReference type="ChEBI" id="CHEBI:58210"/>
    </cofactor>
</comment>
<dbReference type="HAMAP" id="MF_00479">
    <property type="entry name" value="RsxG_RnfG"/>
    <property type="match status" value="1"/>
</dbReference>
<dbReference type="PANTHER" id="PTHR36118:SF1">
    <property type="entry name" value="ION-TRANSLOCATING OXIDOREDUCTASE COMPLEX SUBUNIT G"/>
    <property type="match status" value="1"/>
</dbReference>
<dbReference type="RefSeq" id="WP_158524315.1">
    <property type="nucleotide sequence ID" value="NZ_CP011797.1"/>
</dbReference>
<keyword evidence="6 7" id="KW-0812">Transmembrane</keyword>
<organism evidence="9 10">
    <name type="scientific">Reinekea forsetii</name>
    <dbReference type="NCBI Taxonomy" id="1336806"/>
    <lineage>
        <taxon>Bacteria</taxon>
        <taxon>Pseudomonadati</taxon>
        <taxon>Pseudomonadota</taxon>
        <taxon>Gammaproteobacteria</taxon>
        <taxon>Oceanospirillales</taxon>
        <taxon>Saccharospirillaceae</taxon>
        <taxon>Reinekea</taxon>
    </lineage>
</organism>
<keyword evidence="4 6" id="KW-0288">FMN</keyword>
<evidence type="ECO:0000256" key="7">
    <source>
        <dbReference type="SAM" id="Phobius"/>
    </source>
</evidence>
<evidence type="ECO:0000313" key="9">
    <source>
        <dbReference type="EMBL" id="ATX76575.1"/>
    </source>
</evidence>
<evidence type="ECO:0000256" key="6">
    <source>
        <dbReference type="HAMAP-Rule" id="MF_00479"/>
    </source>
</evidence>
<dbReference type="PIRSF" id="PIRSF006091">
    <property type="entry name" value="E_trnsport_RnfG"/>
    <property type="match status" value="1"/>
</dbReference>
<dbReference type="NCBIfam" id="NF002519">
    <property type="entry name" value="PRK01908.1"/>
    <property type="match status" value="1"/>
</dbReference>
<dbReference type="NCBIfam" id="TIGR01947">
    <property type="entry name" value="rnfG"/>
    <property type="match status" value="1"/>
</dbReference>
<evidence type="ECO:0000256" key="1">
    <source>
        <dbReference type="ARBA" id="ARBA00022448"/>
    </source>
</evidence>
<accession>A0A2K8KP74</accession>
<dbReference type="Pfam" id="PF04205">
    <property type="entry name" value="FMN_bind"/>
    <property type="match status" value="1"/>
</dbReference>
<gene>
    <name evidence="6 9" type="primary">rnfG</name>
    <name evidence="9" type="ORF">REIFOR_01429</name>
</gene>
<evidence type="ECO:0000256" key="5">
    <source>
        <dbReference type="ARBA" id="ARBA00022982"/>
    </source>
</evidence>
<keyword evidence="1 6" id="KW-0813">Transport</keyword>
<dbReference type="OrthoDB" id="9784165at2"/>
<comment type="subunit">
    <text evidence="6">The complex is composed of six subunits: RnfA, RnfB, RnfC, RnfD, RnfE and RnfG.</text>
</comment>